<protein>
    <submittedName>
        <fullName evidence="2">Uncharacterized protein</fullName>
    </submittedName>
</protein>
<gene>
    <name evidence="2" type="ORF">SMD31_13205</name>
</gene>
<comment type="caution">
    <text evidence="2">The sequence shown here is derived from an EMBL/GenBank/DDBJ whole genome shotgun (WGS) entry which is preliminary data.</text>
</comment>
<evidence type="ECO:0000256" key="1">
    <source>
        <dbReference type="SAM" id="SignalP"/>
    </source>
</evidence>
<evidence type="ECO:0000313" key="2">
    <source>
        <dbReference type="EMBL" id="MDY0872893.1"/>
    </source>
</evidence>
<accession>A0ABU5E0A2</accession>
<name>A0ABU5E0A2_9PROT</name>
<sequence length="124" mass="13944">MTMTKAIPIALAAALLLPGDGAADELPASRYPDLMRTYYDYGVAEYCGLVDMPVHNGFALLRGDQLARLRVGREDDRRTRIEAAKAVEYEYQDHGLSGNKTWCRTDGLGAVDRFTTYFRLRRLP</sequence>
<reference evidence="2 3" key="1">
    <citation type="journal article" date="2013" name="Antonie Van Leeuwenhoek">
        <title>Dongia rigui sp. nov., isolated from freshwater of a large wetland in Korea.</title>
        <authorList>
            <person name="Baik K.S."/>
            <person name="Hwang Y.M."/>
            <person name="Choi J.S."/>
            <person name="Kwon J."/>
            <person name="Seong C.N."/>
        </authorList>
    </citation>
    <scope>NUCLEOTIDE SEQUENCE [LARGE SCALE GENOMIC DNA]</scope>
    <source>
        <strain evidence="2 3">04SU4-P</strain>
    </source>
</reference>
<feature type="signal peptide" evidence="1">
    <location>
        <begin position="1"/>
        <end position="23"/>
    </location>
</feature>
<proteinExistence type="predicted"/>
<dbReference type="Proteomes" id="UP001271769">
    <property type="component" value="Unassembled WGS sequence"/>
</dbReference>
<dbReference type="EMBL" id="JAXCLX010000002">
    <property type="protein sequence ID" value="MDY0872893.1"/>
    <property type="molecule type" value="Genomic_DNA"/>
</dbReference>
<dbReference type="RefSeq" id="WP_320501364.1">
    <property type="nucleotide sequence ID" value="NZ_JAXCLX010000002.1"/>
</dbReference>
<feature type="chain" id="PRO_5047023292" evidence="1">
    <location>
        <begin position="24"/>
        <end position="124"/>
    </location>
</feature>
<keyword evidence="1" id="KW-0732">Signal</keyword>
<keyword evidence="3" id="KW-1185">Reference proteome</keyword>
<evidence type="ECO:0000313" key="3">
    <source>
        <dbReference type="Proteomes" id="UP001271769"/>
    </source>
</evidence>
<organism evidence="2 3">
    <name type="scientific">Dongia rigui</name>
    <dbReference type="NCBI Taxonomy" id="940149"/>
    <lineage>
        <taxon>Bacteria</taxon>
        <taxon>Pseudomonadati</taxon>
        <taxon>Pseudomonadota</taxon>
        <taxon>Alphaproteobacteria</taxon>
        <taxon>Rhodospirillales</taxon>
        <taxon>Dongiaceae</taxon>
        <taxon>Dongia</taxon>
    </lineage>
</organism>